<reference evidence="2" key="1">
    <citation type="submission" date="2019-06" db="EMBL/GenBank/DDBJ databases">
        <title>Alistipes onderdonkii subsp. vulgaris subsp. nov., Alistipes dispar sp. nov. and Alistipes communis sp. nov., isolated from human faeces, and creation of Alistipes onderdonkii subsp. onderdonkii subsp. nov.</title>
        <authorList>
            <person name="Sakamoto M."/>
            <person name="Ikeyama N."/>
            <person name="Ogata Y."/>
            <person name="Suda W."/>
            <person name="Iino T."/>
            <person name="Hattori M."/>
            <person name="Ohkuma M."/>
        </authorList>
    </citation>
    <scope>NUCLEOTIDE SEQUENCE [LARGE SCALE GENOMIC DNA]</scope>
    <source>
        <strain evidence="2">5CBH24</strain>
    </source>
</reference>
<gene>
    <name evidence="1" type="ORF">A5CBH24_26060</name>
</gene>
<dbReference type="SUPFAM" id="SSF56784">
    <property type="entry name" value="HAD-like"/>
    <property type="match status" value="1"/>
</dbReference>
<dbReference type="GeneID" id="78343314"/>
<dbReference type="SFLD" id="SFLDG01140">
    <property type="entry name" value="C2.B:_Phosphomannomutase_and_P"/>
    <property type="match status" value="1"/>
</dbReference>
<name>A0A4Y1WW32_9BACT</name>
<dbReference type="GO" id="GO:0000287">
    <property type="term" value="F:magnesium ion binding"/>
    <property type="evidence" value="ECO:0007669"/>
    <property type="project" value="TreeGrafter"/>
</dbReference>
<dbReference type="InterPro" id="IPR000150">
    <property type="entry name" value="Cof"/>
</dbReference>
<dbReference type="Proteomes" id="UP000318946">
    <property type="component" value="Chromosome"/>
</dbReference>
<dbReference type="NCBIfam" id="TIGR00099">
    <property type="entry name" value="Cof-subfamily"/>
    <property type="match status" value="1"/>
</dbReference>
<dbReference type="SFLD" id="SFLDS00003">
    <property type="entry name" value="Haloacid_Dehalogenase"/>
    <property type="match status" value="1"/>
</dbReference>
<dbReference type="Gene3D" id="3.40.50.1000">
    <property type="entry name" value="HAD superfamily/HAD-like"/>
    <property type="match status" value="1"/>
</dbReference>
<dbReference type="PROSITE" id="PS01229">
    <property type="entry name" value="COF_2"/>
    <property type="match status" value="1"/>
</dbReference>
<dbReference type="PRINTS" id="PR00119">
    <property type="entry name" value="CATATPASE"/>
</dbReference>
<keyword evidence="2" id="KW-1185">Reference proteome</keyword>
<evidence type="ECO:0000313" key="1">
    <source>
        <dbReference type="EMBL" id="BBL05293.1"/>
    </source>
</evidence>
<evidence type="ECO:0000313" key="2">
    <source>
        <dbReference type="Proteomes" id="UP000318946"/>
    </source>
</evidence>
<dbReference type="PANTHER" id="PTHR10000">
    <property type="entry name" value="PHOSPHOSERINE PHOSPHATASE"/>
    <property type="match status" value="1"/>
</dbReference>
<dbReference type="RefSeq" id="WP_141413465.1">
    <property type="nucleotide sequence ID" value="NZ_AP019735.1"/>
</dbReference>
<dbReference type="Pfam" id="PF08282">
    <property type="entry name" value="Hydrolase_3"/>
    <property type="match status" value="1"/>
</dbReference>
<protein>
    <submittedName>
        <fullName evidence="1">Hydrolase</fullName>
    </submittedName>
</protein>
<dbReference type="PANTHER" id="PTHR10000:SF25">
    <property type="entry name" value="PHOSPHATASE YKRA-RELATED"/>
    <property type="match status" value="1"/>
</dbReference>
<dbReference type="InterPro" id="IPR036412">
    <property type="entry name" value="HAD-like_sf"/>
</dbReference>
<dbReference type="InterPro" id="IPR023214">
    <property type="entry name" value="HAD_sf"/>
</dbReference>
<proteinExistence type="predicted"/>
<dbReference type="AlphaFoldDB" id="A0A4Y1WW32"/>
<dbReference type="OrthoDB" id="9814970at2"/>
<dbReference type="GO" id="GO:0016791">
    <property type="term" value="F:phosphatase activity"/>
    <property type="evidence" value="ECO:0007669"/>
    <property type="project" value="UniProtKB-ARBA"/>
</dbReference>
<accession>A0A4Y1WW32</accession>
<dbReference type="GO" id="GO:0005829">
    <property type="term" value="C:cytosol"/>
    <property type="evidence" value="ECO:0007669"/>
    <property type="project" value="TreeGrafter"/>
</dbReference>
<organism evidence="1 2">
    <name type="scientific">Alistipes communis</name>
    <dbReference type="NCBI Taxonomy" id="2585118"/>
    <lineage>
        <taxon>Bacteria</taxon>
        <taxon>Pseudomonadati</taxon>
        <taxon>Bacteroidota</taxon>
        <taxon>Bacteroidia</taxon>
        <taxon>Bacteroidales</taxon>
        <taxon>Rikenellaceae</taxon>
        <taxon>Alistipes</taxon>
    </lineage>
</organism>
<keyword evidence="1" id="KW-0378">Hydrolase</keyword>
<dbReference type="EMBL" id="AP019735">
    <property type="protein sequence ID" value="BBL05293.1"/>
    <property type="molecule type" value="Genomic_DNA"/>
</dbReference>
<sequence>MYEIFFFDIDGTLRSFETHEVPASAREALARLRGRGAKVIIATGRDRRSLPPLEGLTFDGYILVNGGHCLTTDGEVLAERPIPMEILDRMLHVGMREGFPVSMLTDEGMVASSVNDGMREFLGALGMPLDPAVADLREVAQRTPCRQMCVFMSPEQEERIMREFPECVSSRWSPLMADINMRGVTKASGMDVFLRHYGIDRSRSMAFGDGGNDVEMIRHAGVGVALGNAVDAAKRAADYVTATVDDDGVLRALQHYEVL</sequence>
<dbReference type="KEGG" id="acou:A5CBH24_26060"/>
<dbReference type="Gene3D" id="3.30.1240.10">
    <property type="match status" value="1"/>
</dbReference>